<keyword evidence="4" id="KW-0067">ATP-binding</keyword>
<proteinExistence type="inferred from homology"/>
<evidence type="ECO:0000259" key="5">
    <source>
        <dbReference type="PROSITE" id="PS50893"/>
    </source>
</evidence>
<dbReference type="Proteomes" id="UP000184164">
    <property type="component" value="Unassembled WGS sequence"/>
</dbReference>
<dbReference type="PANTHER" id="PTHR43335">
    <property type="entry name" value="ABC TRANSPORTER, ATP-BINDING PROTEIN"/>
    <property type="match status" value="1"/>
</dbReference>
<dbReference type="InterPro" id="IPR027417">
    <property type="entry name" value="P-loop_NTPase"/>
</dbReference>
<dbReference type="GO" id="GO:0005524">
    <property type="term" value="F:ATP binding"/>
    <property type="evidence" value="ECO:0007669"/>
    <property type="project" value="UniProtKB-KW"/>
</dbReference>
<evidence type="ECO:0000256" key="3">
    <source>
        <dbReference type="ARBA" id="ARBA00022741"/>
    </source>
</evidence>
<sequence length="305" mass="33784">MDLKINNVTKLFGTQKALDDVSFSVGKGELLGFLGPNGAGKSTLMKIVTGFLPVNSGEVRIDNRKISVANTTLRKNIGYLPEHNPLYPDLFVKEYLEIAAGFYKMDNKKSRVAQMVELTGLGDEQHKKIGALSKGYRQRVGLAQALIHDPQILILDEPTTGLDPNQLEDIRSLVKTISREKTVILSSHIMQEVEAVCSRVVIINKGKIVADGSISQIRNGKLKSSQTVVVAFDRPVEQEKLLAVKNVKSAVLIDGQWEIESVGKQDVRPDIFRFAVENELILLTLVQKQQNLESVFHQLTRGNDA</sequence>
<dbReference type="AlphaFoldDB" id="A0A1M5BHL4"/>
<name>A0A1M5BHL4_9BACT</name>
<dbReference type="OrthoDB" id="9801987at2"/>
<dbReference type="RefSeq" id="WP_073001992.1">
    <property type="nucleotide sequence ID" value="NZ_FQUM01000005.1"/>
</dbReference>
<dbReference type="SMART" id="SM00382">
    <property type="entry name" value="AAA"/>
    <property type="match status" value="1"/>
</dbReference>
<dbReference type="InterPro" id="IPR019864">
    <property type="entry name" value="Motility-assoc_ABC_GldA"/>
</dbReference>
<dbReference type="InterPro" id="IPR003593">
    <property type="entry name" value="AAA+_ATPase"/>
</dbReference>
<keyword evidence="7" id="KW-1185">Reference proteome</keyword>
<evidence type="ECO:0000313" key="7">
    <source>
        <dbReference type="Proteomes" id="UP000184164"/>
    </source>
</evidence>
<protein>
    <submittedName>
        <fullName evidence="6">Protein involved in gliding motility GldA</fullName>
    </submittedName>
</protein>
<dbReference type="Gene3D" id="3.40.50.300">
    <property type="entry name" value="P-loop containing nucleotide triphosphate hydrolases"/>
    <property type="match status" value="1"/>
</dbReference>
<dbReference type="EMBL" id="FQUM01000005">
    <property type="protein sequence ID" value="SHF41919.1"/>
    <property type="molecule type" value="Genomic_DNA"/>
</dbReference>
<evidence type="ECO:0000313" key="6">
    <source>
        <dbReference type="EMBL" id="SHF41919.1"/>
    </source>
</evidence>
<comment type="similarity">
    <text evidence="1">Belongs to the ABC transporter superfamily.</text>
</comment>
<dbReference type="NCBIfam" id="TIGR03522">
    <property type="entry name" value="GldA_ABC_ATP"/>
    <property type="match status" value="1"/>
</dbReference>
<dbReference type="PANTHER" id="PTHR43335:SF4">
    <property type="entry name" value="ABC TRANSPORTER, ATP-BINDING PROTEIN"/>
    <property type="match status" value="1"/>
</dbReference>
<reference evidence="6 7" key="1">
    <citation type="submission" date="2016-11" db="EMBL/GenBank/DDBJ databases">
        <authorList>
            <person name="Jaros S."/>
            <person name="Januszkiewicz K."/>
            <person name="Wedrychowicz H."/>
        </authorList>
    </citation>
    <scope>NUCLEOTIDE SEQUENCE [LARGE SCALE GENOMIC DNA]</scope>
    <source>
        <strain evidence="6 7">DSM 26910</strain>
    </source>
</reference>
<evidence type="ECO:0000256" key="2">
    <source>
        <dbReference type="ARBA" id="ARBA00022448"/>
    </source>
</evidence>
<evidence type="ECO:0000256" key="4">
    <source>
        <dbReference type="ARBA" id="ARBA00022840"/>
    </source>
</evidence>
<gene>
    <name evidence="6" type="ORF">SAMN05444274_105151</name>
</gene>
<dbReference type="SUPFAM" id="SSF52540">
    <property type="entry name" value="P-loop containing nucleoside triphosphate hydrolases"/>
    <property type="match status" value="1"/>
</dbReference>
<dbReference type="InterPro" id="IPR003439">
    <property type="entry name" value="ABC_transporter-like_ATP-bd"/>
</dbReference>
<evidence type="ECO:0000256" key="1">
    <source>
        <dbReference type="ARBA" id="ARBA00005417"/>
    </source>
</evidence>
<keyword evidence="3" id="KW-0547">Nucleotide-binding</keyword>
<dbReference type="GO" id="GO:0016887">
    <property type="term" value="F:ATP hydrolysis activity"/>
    <property type="evidence" value="ECO:0007669"/>
    <property type="project" value="InterPro"/>
</dbReference>
<dbReference type="STRING" id="1484053.SAMN05444274_105151"/>
<dbReference type="Pfam" id="PF00005">
    <property type="entry name" value="ABC_tran"/>
    <property type="match status" value="1"/>
</dbReference>
<accession>A0A1M5BHL4</accession>
<dbReference type="PROSITE" id="PS50893">
    <property type="entry name" value="ABC_TRANSPORTER_2"/>
    <property type="match status" value="1"/>
</dbReference>
<feature type="domain" description="ABC transporter" evidence="5">
    <location>
        <begin position="3"/>
        <end position="230"/>
    </location>
</feature>
<organism evidence="6 7">
    <name type="scientific">Mariniphaga anaerophila</name>
    <dbReference type="NCBI Taxonomy" id="1484053"/>
    <lineage>
        <taxon>Bacteria</taxon>
        <taxon>Pseudomonadati</taxon>
        <taxon>Bacteroidota</taxon>
        <taxon>Bacteroidia</taxon>
        <taxon>Marinilabiliales</taxon>
        <taxon>Prolixibacteraceae</taxon>
        <taxon>Mariniphaga</taxon>
    </lineage>
</organism>
<keyword evidence="2" id="KW-0813">Transport</keyword>